<dbReference type="PANTHER" id="PTHR12436:SF17">
    <property type="entry name" value="SAC3 FAMILY PROTEIN B"/>
    <property type="match status" value="1"/>
</dbReference>
<feature type="compositionally biased region" description="Polar residues" evidence="1">
    <location>
        <begin position="10"/>
        <end position="19"/>
    </location>
</feature>
<organism evidence="3 4">
    <name type="scientific">Salvia divinorum</name>
    <name type="common">Maria pastora</name>
    <name type="synonym">Diviner's sage</name>
    <dbReference type="NCBI Taxonomy" id="28513"/>
    <lineage>
        <taxon>Eukaryota</taxon>
        <taxon>Viridiplantae</taxon>
        <taxon>Streptophyta</taxon>
        <taxon>Embryophyta</taxon>
        <taxon>Tracheophyta</taxon>
        <taxon>Spermatophyta</taxon>
        <taxon>Magnoliopsida</taxon>
        <taxon>eudicotyledons</taxon>
        <taxon>Gunneridae</taxon>
        <taxon>Pentapetalae</taxon>
        <taxon>asterids</taxon>
        <taxon>lamiids</taxon>
        <taxon>Lamiales</taxon>
        <taxon>Lamiaceae</taxon>
        <taxon>Nepetoideae</taxon>
        <taxon>Mentheae</taxon>
        <taxon>Salviinae</taxon>
        <taxon>Salvia</taxon>
        <taxon>Salvia subgen. Calosphace</taxon>
    </lineage>
</organism>
<feature type="compositionally biased region" description="Pro residues" evidence="1">
    <location>
        <begin position="28"/>
        <end position="37"/>
    </location>
</feature>
<feature type="region of interest" description="Disordered" evidence="1">
    <location>
        <begin position="419"/>
        <end position="502"/>
    </location>
</feature>
<sequence>MSYGGFGKNSGPSAQTGAQSPFGIFPRHPSPSSPFPVSPRSNEPSLRWGDAKASSLKDPASLYRRPPADQQDPSRHLRPSGPIKTADAQSIRRTTSPFIQSPYEIANTSRIPLSSDKSYMDPYGAPLSRPVSHNNVYAGGQRPHIQGVQQHSVSHIWVNNSNLSSRNVTPPAPQRLSPVFPTGGTHQPGPMFKTKHASGPDQKRTRSPTLPTATVFSSENTRADGHKRSLVDYRDLDAPEAMSLPPLDFESSTPRRESSRPSGGIQKPFPSSFMSADQSKSPMNTTTSLVREDVPGILTTKGSYQPGRKLQPEHGDVQLPKRTRSPTIPSPNGNFAQDPASGIDIHKRGPGFQIRSPSPTSIQPMNAEDDVNTPMEVPAVKRTKIPRQTSPGLVSQGNLNPDEEIERELHAKAKRLARFKDELSQPVPSHPTGKNQKDTTKSHQLSLPDKQSLSGDPKMDMMVDSSSGNAFPDHEGTSSSTSIVGLCPDMCPESERSERERKGDLDQYERVDGDRNITSEYIAVKKYTRTAEREAELIRPLPILQKTIDYLMNLLDEPYDDRFLGLYNFLWDRMRAIRMDLRMQHIFNLEAITMLEQMIRLHIIVMHELCEHTRGEGFSEGFDAHLNIEQMNKTSVELFQFYDDHRKKGVHVPSEREFRGYYALLKLDKHPGYKVEPAELSLDLAKMTPEMRQTPEVLFARDVARACRTGNFIAFFRLARKASYLQACLMHAHFSKLRTQALASLHCGLQMNQGIPVSHVAKWLWMEEEDVGDLLEYHGFSMRDFEEPYMVKENAFFNVESDFPVKRSKLVERKRSRMIVTDVMFPSQTESYADNEVIKVKLKKDPHPRPALPTVAVSTPQLHDGEMHDIVTSLSPKINMQKPMHKASSSPITPDKRTTHHEVQEASAGLLVVSDFSKSSLKPHASAVESENKFKYEPAFRISFGRSMKNDLEATPAVTLQTAITEVTAEVDRSPVVSHGSVVPTPIEEPVFSEDIEDEELTEVVEEESTDEATTSNYDLEVLEARLRLMLRIWKRRTKNRRKLREHKKFTANAAMDLLSLGPPIWQLEVQPGISGTFNIDHVMRERHETQQRSWSVLNPSDVVASKLFEKNPDAKCICWKLVLCSQEETLHQGNPRPHNDLSSAGSWLLSKLMPANSDCSDDLILSSSDLAIWRSWIPGESDDDPTCCLSVIKSTNSDDINESITGASAILFPLSERISLELQKKQLHDIVALLPSGSCVPLLILSGSDNDESDLSYIAKVLGLHNIDKSRVIISCFTSLKDVEMQGLSGFFSDNCLREGLEWLACESPSQIGVSRVKTREWVLSHLNTTLKVLDGMDIYRVGPNDCISIFNEALDRALNEVSAAAQANPTDWPCPEIDLLEEFSDEFMAAKLYLPSVGWSSASRTETLMSALNDCKLPPMLDDLSWLSKGLGIGGYIANQKLRLENCLVNYLTEASQMMGEAMALNEAAIFLQSCTSFELHNTTYYIIPRWLSIFRRIFNWQLMKLNSEELSSTYLLQLPSSSPPSSEALYSLESEDSTLPPYFPQPSFDELVEVGCCPTGLDSNQMDFESVQPWSTMASDSTDFPSSSDQVTSTEEEKSPQIDIFASSAVEQNNDDRSLLTASSKAPKDADKLSELLDKCNIIQNMIDKKLAIYF</sequence>
<dbReference type="InterPro" id="IPR045107">
    <property type="entry name" value="SAC3/GANP/THP3"/>
</dbReference>
<dbReference type="EMBL" id="JBEAFC010000008">
    <property type="protein sequence ID" value="KAL1543163.1"/>
    <property type="molecule type" value="Genomic_DNA"/>
</dbReference>
<name>A0ABD1GGA9_SALDI</name>
<keyword evidence="4" id="KW-1185">Reference proteome</keyword>
<feature type="compositionally biased region" description="Basic and acidic residues" evidence="1">
    <location>
        <begin position="221"/>
        <end position="237"/>
    </location>
</feature>
<evidence type="ECO:0000259" key="2">
    <source>
        <dbReference type="PROSITE" id="PS50250"/>
    </source>
</evidence>
<feature type="region of interest" description="Disordered" evidence="1">
    <location>
        <begin position="1"/>
        <end position="98"/>
    </location>
</feature>
<comment type="caution">
    <text evidence="3">The sequence shown here is derived from an EMBL/GenBank/DDBJ whole genome shotgun (WGS) entry which is preliminary data.</text>
</comment>
<dbReference type="Pfam" id="PF03399">
    <property type="entry name" value="SAC3_GANP"/>
    <property type="match status" value="1"/>
</dbReference>
<dbReference type="InterPro" id="IPR005062">
    <property type="entry name" value="SAC3/GANP/THP3_conserved"/>
</dbReference>
<feature type="region of interest" description="Disordered" evidence="1">
    <location>
        <begin position="1580"/>
        <end position="1603"/>
    </location>
</feature>
<feature type="compositionally biased region" description="Polar residues" evidence="1">
    <location>
        <begin position="386"/>
        <end position="399"/>
    </location>
</feature>
<feature type="region of interest" description="Disordered" evidence="1">
    <location>
        <begin position="382"/>
        <end position="402"/>
    </location>
</feature>
<feature type="compositionally biased region" description="Polar residues" evidence="1">
    <location>
        <begin position="442"/>
        <end position="454"/>
    </location>
</feature>
<feature type="compositionally biased region" description="Polar residues" evidence="1">
    <location>
        <begin position="1580"/>
        <end position="1596"/>
    </location>
</feature>
<dbReference type="FunFam" id="1.25.40.990:FF:000004">
    <property type="entry name" value="Putative peptidase C48 domain family protein"/>
    <property type="match status" value="1"/>
</dbReference>
<proteinExistence type="predicted"/>
<evidence type="ECO:0000256" key="1">
    <source>
        <dbReference type="SAM" id="MobiDB-lite"/>
    </source>
</evidence>
<feature type="compositionally biased region" description="Polar residues" evidence="1">
    <location>
        <begin position="87"/>
        <end position="98"/>
    </location>
</feature>
<feature type="compositionally biased region" description="Polar residues" evidence="1">
    <location>
        <begin position="272"/>
        <end position="289"/>
    </location>
</feature>
<feature type="compositionally biased region" description="Polar residues" evidence="1">
    <location>
        <begin position="207"/>
        <end position="220"/>
    </location>
</feature>
<evidence type="ECO:0000313" key="3">
    <source>
        <dbReference type="EMBL" id="KAL1543163.1"/>
    </source>
</evidence>
<feature type="compositionally biased region" description="Basic and acidic residues" evidence="1">
    <location>
        <begin position="493"/>
        <end position="502"/>
    </location>
</feature>
<protein>
    <submittedName>
        <fullName evidence="3">SAC3 family protein B-like isoform X1</fullName>
    </submittedName>
</protein>
<reference evidence="3 4" key="1">
    <citation type="submission" date="2024-06" db="EMBL/GenBank/DDBJ databases">
        <title>A chromosome level genome sequence of Diviner's sage (Salvia divinorum).</title>
        <authorList>
            <person name="Ford S.A."/>
            <person name="Ro D.-K."/>
            <person name="Ness R.W."/>
            <person name="Phillips M.A."/>
        </authorList>
    </citation>
    <scope>NUCLEOTIDE SEQUENCE [LARGE SCALE GENOMIC DNA]</scope>
    <source>
        <strain evidence="3">SAF-2024a</strain>
        <tissue evidence="3">Leaf</tissue>
    </source>
</reference>
<gene>
    <name evidence="3" type="ORF">AAHA92_20173</name>
</gene>
<feature type="region of interest" description="Disordered" evidence="1">
    <location>
        <begin position="179"/>
        <end position="335"/>
    </location>
</feature>
<dbReference type="PANTHER" id="PTHR12436">
    <property type="entry name" value="80 KDA MCM3-ASSOCIATED PROTEIN"/>
    <property type="match status" value="1"/>
</dbReference>
<accession>A0ABD1GGA9</accession>
<evidence type="ECO:0000313" key="4">
    <source>
        <dbReference type="Proteomes" id="UP001567538"/>
    </source>
</evidence>
<dbReference type="Proteomes" id="UP001567538">
    <property type="component" value="Unassembled WGS sequence"/>
</dbReference>
<dbReference type="PROSITE" id="PS50250">
    <property type="entry name" value="PCI"/>
    <property type="match status" value="1"/>
</dbReference>
<dbReference type="Gene3D" id="1.25.40.990">
    <property type="match status" value="1"/>
</dbReference>
<dbReference type="InterPro" id="IPR000717">
    <property type="entry name" value="PCI_dom"/>
</dbReference>
<feature type="domain" description="PCI" evidence="2">
    <location>
        <begin position="627"/>
        <end position="804"/>
    </location>
</feature>
<feature type="compositionally biased region" description="Polar residues" evidence="1">
    <location>
        <begin position="325"/>
        <end position="335"/>
    </location>
</feature>